<dbReference type="VEuPathDB" id="FungiDB:RhiirA1_354773"/>
<dbReference type="Proteomes" id="UP000232722">
    <property type="component" value="Unassembled WGS sequence"/>
</dbReference>
<dbReference type="VEuPathDB" id="FungiDB:FUN_012629"/>
<dbReference type="VEuPathDB" id="FungiDB:RhiirFUN_010132"/>
<reference evidence="1 2" key="2">
    <citation type="submission" date="2017-09" db="EMBL/GenBank/DDBJ databases">
        <title>Extensive intraspecific genome diversity in a model arbuscular mycorrhizal fungus.</title>
        <authorList>
            <person name="Chen E.C."/>
            <person name="Morin E."/>
            <person name="Beaudet D."/>
            <person name="Noel J."/>
            <person name="Ndikumana S."/>
            <person name="Charron P."/>
            <person name="St-Onge C."/>
            <person name="Giorgi J."/>
            <person name="Grigoriev I.V."/>
            <person name="Roux C."/>
            <person name="Martin F.M."/>
            <person name="Corradi N."/>
        </authorList>
    </citation>
    <scope>NUCLEOTIDE SEQUENCE [LARGE SCALE GENOMIC DNA]</scope>
    <source>
        <strain evidence="1 2">A5</strain>
    </source>
</reference>
<proteinExistence type="predicted"/>
<dbReference type="EMBL" id="LLXJ01013605">
    <property type="protein sequence ID" value="PKB91828.1"/>
    <property type="molecule type" value="Genomic_DNA"/>
</dbReference>
<evidence type="ECO:0000313" key="2">
    <source>
        <dbReference type="Proteomes" id="UP000232722"/>
    </source>
</evidence>
<organism evidence="1 2">
    <name type="scientific">Rhizophagus irregularis</name>
    <dbReference type="NCBI Taxonomy" id="588596"/>
    <lineage>
        <taxon>Eukaryota</taxon>
        <taxon>Fungi</taxon>
        <taxon>Fungi incertae sedis</taxon>
        <taxon>Mucoromycota</taxon>
        <taxon>Glomeromycotina</taxon>
        <taxon>Glomeromycetes</taxon>
        <taxon>Glomerales</taxon>
        <taxon>Glomeraceae</taxon>
        <taxon>Rhizophagus</taxon>
    </lineage>
</organism>
<dbReference type="AlphaFoldDB" id="A0A2N0NBA1"/>
<comment type="caution">
    <text evidence="1">The sequence shown here is derived from an EMBL/GenBank/DDBJ whole genome shotgun (WGS) entry which is preliminary data.</text>
</comment>
<accession>A0A2N0NBA1</accession>
<reference evidence="1 2" key="1">
    <citation type="submission" date="2016-04" db="EMBL/GenBank/DDBJ databases">
        <title>Genome analyses suggest a sexual origin of heterokaryosis in a supposedly ancient asexual fungus.</title>
        <authorList>
            <person name="Ropars J."/>
            <person name="Sedzielewska K."/>
            <person name="Noel J."/>
            <person name="Charron P."/>
            <person name="Farinelli L."/>
            <person name="Marton T."/>
            <person name="Kruger M."/>
            <person name="Pelin A."/>
            <person name="Brachmann A."/>
            <person name="Corradi N."/>
        </authorList>
    </citation>
    <scope>NUCLEOTIDE SEQUENCE [LARGE SCALE GENOMIC DNA]</scope>
    <source>
        <strain evidence="1 2">A5</strain>
    </source>
</reference>
<protein>
    <submittedName>
        <fullName evidence="1">Uncharacterized protein</fullName>
    </submittedName>
</protein>
<name>A0A2N0NBA1_9GLOM</name>
<sequence length="114" mass="13550">MSKYVTLSSSVPIYNKLLDHIESLLDKEDLKYCGISNIRDAIQKGYEKLKIYYSKTDDSYAYTIATILDPRLKLNFYRKEKWETEFIDQAKNIFINTYNNDYFETNNMISNDND</sequence>
<feature type="non-terminal residue" evidence="1">
    <location>
        <position position="114"/>
    </location>
</feature>
<evidence type="ECO:0000313" key="1">
    <source>
        <dbReference type="EMBL" id="PKB91828.1"/>
    </source>
</evidence>
<gene>
    <name evidence="1" type="ORF">RhiirA5_447367</name>
</gene>